<evidence type="ECO:0000313" key="1">
    <source>
        <dbReference type="EMBL" id="KAL2871599.1"/>
    </source>
</evidence>
<keyword evidence="2" id="KW-1185">Reference proteome</keyword>
<reference evidence="1 2" key="1">
    <citation type="submission" date="2024-07" db="EMBL/GenBank/DDBJ databases">
        <title>Section-level genome sequencing and comparative genomics of Aspergillus sections Usti and Cavernicolus.</title>
        <authorList>
            <consortium name="Lawrence Berkeley National Laboratory"/>
            <person name="Nybo J.L."/>
            <person name="Vesth T.C."/>
            <person name="Theobald S."/>
            <person name="Frisvad J.C."/>
            <person name="Larsen T.O."/>
            <person name="Kjaerboelling I."/>
            <person name="Rothschild-Mancinelli K."/>
            <person name="Lyhne E.K."/>
            <person name="Kogle M.E."/>
            <person name="Barry K."/>
            <person name="Clum A."/>
            <person name="Na H."/>
            <person name="Ledsgaard L."/>
            <person name="Lin J."/>
            <person name="Lipzen A."/>
            <person name="Kuo A."/>
            <person name="Riley R."/>
            <person name="Mondo S."/>
            <person name="Labutti K."/>
            <person name="Haridas S."/>
            <person name="Pangalinan J."/>
            <person name="Salamov A.A."/>
            <person name="Simmons B.A."/>
            <person name="Magnuson J.K."/>
            <person name="Chen J."/>
            <person name="Drula E."/>
            <person name="Henrissat B."/>
            <person name="Wiebenga A."/>
            <person name="Lubbers R.J."/>
            <person name="Gomes A.C."/>
            <person name="Macurrencykelacurrency M.R."/>
            <person name="Stajich J."/>
            <person name="Grigoriev I.V."/>
            <person name="Mortensen U.H."/>
            <person name="De Vries R.P."/>
            <person name="Baker S.E."/>
            <person name="Andersen M.R."/>
        </authorList>
    </citation>
    <scope>NUCLEOTIDE SEQUENCE [LARGE SCALE GENOMIC DNA]</scope>
    <source>
        <strain evidence="1 2">CBS 449.75</strain>
    </source>
</reference>
<evidence type="ECO:0000313" key="2">
    <source>
        <dbReference type="Proteomes" id="UP001610432"/>
    </source>
</evidence>
<name>A0ABR4M4S8_9EURO</name>
<organism evidence="1 2">
    <name type="scientific">Aspergillus lucknowensis</name>
    <dbReference type="NCBI Taxonomy" id="176173"/>
    <lineage>
        <taxon>Eukaryota</taxon>
        <taxon>Fungi</taxon>
        <taxon>Dikarya</taxon>
        <taxon>Ascomycota</taxon>
        <taxon>Pezizomycotina</taxon>
        <taxon>Eurotiomycetes</taxon>
        <taxon>Eurotiomycetidae</taxon>
        <taxon>Eurotiales</taxon>
        <taxon>Aspergillaceae</taxon>
        <taxon>Aspergillus</taxon>
        <taxon>Aspergillus subgen. Nidulantes</taxon>
    </lineage>
</organism>
<proteinExistence type="predicted"/>
<accession>A0ABR4M4S8</accession>
<dbReference type="Proteomes" id="UP001610432">
    <property type="component" value="Unassembled WGS sequence"/>
</dbReference>
<dbReference type="EMBL" id="JBFXLQ010000003">
    <property type="protein sequence ID" value="KAL2871599.1"/>
    <property type="molecule type" value="Genomic_DNA"/>
</dbReference>
<comment type="caution">
    <text evidence="1">The sequence shown here is derived from an EMBL/GenBank/DDBJ whole genome shotgun (WGS) entry which is preliminary data.</text>
</comment>
<dbReference type="GeneID" id="98143123"/>
<dbReference type="RefSeq" id="XP_070890578.1">
    <property type="nucleotide sequence ID" value="XM_071028051.1"/>
</dbReference>
<sequence length="415" mass="47091">MRYQMPPPSTIRTGCKVTLPTLLDLPNELLLRIFHQLTAVRDAFSLAGACSLLHNLFLQSRNRILRSAADIPCRPDYGISETFSGFTRTSPSSWMIQTDKQFPYIIDMRPDLDSSPSIWHFIISDHQHLAFRETLDAFLHHFREIDPHLLDFYGGGSMDILLAAARLQEGILRNSAAAPTDFSGDTTIIALALRCLLDFHIIDIINLSCYGGPMEHDLPDDGSPVDLFNGLGTDNPPLSAKGYKQTSDDQSAVPTSLDEDIPGCHFKSNPHTMLDTIIWLSFKLLDTGDPKHWPTVMYVLLILGLIQDSLFYCPMWMGRLYKASDILGRAFQGLAQYFYLSTEGGKILTYRWDKEDYVERVGHDHLAVEHACILHDLWFDGDEQVQWNKRKKYKGLKGFPTKLVEFADGEFRHSH</sequence>
<gene>
    <name evidence="1" type="ORF">BJX67DRAFT_342693</name>
</gene>
<protein>
    <recommendedName>
        <fullName evidence="3">F-box domain-containing protein</fullName>
    </recommendedName>
</protein>
<evidence type="ECO:0008006" key="3">
    <source>
        <dbReference type="Google" id="ProtNLM"/>
    </source>
</evidence>